<feature type="transmembrane region" description="Helical" evidence="7">
    <location>
        <begin position="216"/>
        <end position="237"/>
    </location>
</feature>
<feature type="region of interest" description="Disordered" evidence="8">
    <location>
        <begin position="1"/>
        <end position="41"/>
    </location>
</feature>
<dbReference type="GO" id="GO:0055085">
    <property type="term" value="P:transmembrane transport"/>
    <property type="evidence" value="ECO:0007669"/>
    <property type="project" value="InterPro"/>
</dbReference>
<comment type="similarity">
    <text evidence="7">Belongs to the binding-protein-dependent transport system permease family.</text>
</comment>
<feature type="transmembrane region" description="Helical" evidence="7">
    <location>
        <begin position="309"/>
        <end position="330"/>
    </location>
</feature>
<dbReference type="OrthoDB" id="9785836at2"/>
<dbReference type="Proteomes" id="UP000199220">
    <property type="component" value="Unassembled WGS sequence"/>
</dbReference>
<evidence type="ECO:0000256" key="4">
    <source>
        <dbReference type="ARBA" id="ARBA00022692"/>
    </source>
</evidence>
<evidence type="ECO:0000256" key="8">
    <source>
        <dbReference type="SAM" id="MobiDB-lite"/>
    </source>
</evidence>
<evidence type="ECO:0000313" key="10">
    <source>
        <dbReference type="EMBL" id="SEE96444.1"/>
    </source>
</evidence>
<dbReference type="InterPro" id="IPR050809">
    <property type="entry name" value="UgpAE/MalFG_permease"/>
</dbReference>
<evidence type="ECO:0000313" key="11">
    <source>
        <dbReference type="Proteomes" id="UP000199220"/>
    </source>
</evidence>
<feature type="transmembrane region" description="Helical" evidence="7">
    <location>
        <begin position="156"/>
        <end position="176"/>
    </location>
</feature>
<proteinExistence type="inferred from homology"/>
<keyword evidence="4 7" id="KW-0812">Transmembrane</keyword>
<evidence type="ECO:0000256" key="2">
    <source>
        <dbReference type="ARBA" id="ARBA00022448"/>
    </source>
</evidence>
<comment type="subcellular location">
    <subcellularLocation>
        <location evidence="1 7">Cell membrane</location>
        <topology evidence="1 7">Multi-pass membrane protein</topology>
    </subcellularLocation>
</comment>
<keyword evidence="2 7" id="KW-0813">Transport</keyword>
<dbReference type="AlphaFoldDB" id="A0A1H5N4F8"/>
<feature type="transmembrane region" description="Helical" evidence="7">
    <location>
        <begin position="120"/>
        <end position="144"/>
    </location>
</feature>
<feature type="transmembrane region" description="Helical" evidence="7">
    <location>
        <begin position="55"/>
        <end position="73"/>
    </location>
</feature>
<evidence type="ECO:0000256" key="5">
    <source>
        <dbReference type="ARBA" id="ARBA00022989"/>
    </source>
</evidence>
<organism evidence="10 11">
    <name type="scientific">Ruania alba</name>
    <dbReference type="NCBI Taxonomy" id="648782"/>
    <lineage>
        <taxon>Bacteria</taxon>
        <taxon>Bacillati</taxon>
        <taxon>Actinomycetota</taxon>
        <taxon>Actinomycetes</taxon>
        <taxon>Micrococcales</taxon>
        <taxon>Ruaniaceae</taxon>
        <taxon>Ruania</taxon>
    </lineage>
</organism>
<feature type="domain" description="ABC transmembrane type-1" evidence="9">
    <location>
        <begin position="116"/>
        <end position="330"/>
    </location>
</feature>
<dbReference type="GO" id="GO:0005886">
    <property type="term" value="C:plasma membrane"/>
    <property type="evidence" value="ECO:0007669"/>
    <property type="project" value="UniProtKB-SubCell"/>
</dbReference>
<dbReference type="RefSeq" id="WP_089774887.1">
    <property type="nucleotide sequence ID" value="NZ_FNTX01000002.1"/>
</dbReference>
<gene>
    <name evidence="10" type="ORF">SAMN04488554_3929</name>
</gene>
<evidence type="ECO:0000256" key="6">
    <source>
        <dbReference type="ARBA" id="ARBA00023136"/>
    </source>
</evidence>
<dbReference type="InterPro" id="IPR035906">
    <property type="entry name" value="MetI-like_sf"/>
</dbReference>
<dbReference type="InterPro" id="IPR000515">
    <property type="entry name" value="MetI-like"/>
</dbReference>
<protein>
    <submittedName>
        <fullName evidence="10">Carbohydrate ABC transporter membrane protein 1, CUT1 family</fullName>
    </submittedName>
</protein>
<dbReference type="STRING" id="648782.SAMN04488554_3929"/>
<dbReference type="SUPFAM" id="SSF161098">
    <property type="entry name" value="MetI-like"/>
    <property type="match status" value="1"/>
</dbReference>
<keyword evidence="6 7" id="KW-0472">Membrane</keyword>
<sequence length="346" mass="38321">MALTTGGRGAPSRRPEVSEPRGGTPPSGIAARGTGRSPRPHRRTTWWARLKRDKFLLLLAAPGVFLLLLFQYVPLLGNVIAFQDYQPYRSIWEAPWVGLENFDIIWNGDPAFVNALVNTLIISFVQIVLVFPIPIGLALLLNSLLSERIKRTVQSILYLPHFMSWVIVVAIFQHMLGDAGLYNTWAREHNIFEINLIGEPELFITLITSQVIWKDAGWGTIIFLAAISRVSIELYEAVAIDGGGRMRQLWHVTLPAIRGVIILLLILKLGDVLTVGFEQIYLQQAPVGRDASEVLDTYVYNYGVIGGNWGSSAAVGLVKGLVGTLLVLGANKIAHLFGERGVYSKW</sequence>
<evidence type="ECO:0000256" key="3">
    <source>
        <dbReference type="ARBA" id="ARBA00022475"/>
    </source>
</evidence>
<dbReference type="CDD" id="cd06261">
    <property type="entry name" value="TM_PBP2"/>
    <property type="match status" value="1"/>
</dbReference>
<keyword evidence="3" id="KW-1003">Cell membrane</keyword>
<accession>A0A1H5N4F8</accession>
<dbReference type="PANTHER" id="PTHR43227:SF11">
    <property type="entry name" value="BLL4140 PROTEIN"/>
    <property type="match status" value="1"/>
</dbReference>
<dbReference type="Pfam" id="PF00528">
    <property type="entry name" value="BPD_transp_1"/>
    <property type="match status" value="1"/>
</dbReference>
<keyword evidence="5 7" id="KW-1133">Transmembrane helix</keyword>
<dbReference type="PROSITE" id="PS50928">
    <property type="entry name" value="ABC_TM1"/>
    <property type="match status" value="1"/>
</dbReference>
<dbReference type="Gene3D" id="1.10.3720.10">
    <property type="entry name" value="MetI-like"/>
    <property type="match status" value="1"/>
</dbReference>
<evidence type="ECO:0000256" key="1">
    <source>
        <dbReference type="ARBA" id="ARBA00004651"/>
    </source>
</evidence>
<keyword evidence="11" id="KW-1185">Reference proteome</keyword>
<dbReference type="PANTHER" id="PTHR43227">
    <property type="entry name" value="BLL4140 PROTEIN"/>
    <property type="match status" value="1"/>
</dbReference>
<reference evidence="11" key="1">
    <citation type="submission" date="2016-10" db="EMBL/GenBank/DDBJ databases">
        <authorList>
            <person name="Varghese N."/>
            <person name="Submissions S."/>
        </authorList>
    </citation>
    <scope>NUCLEOTIDE SEQUENCE [LARGE SCALE GENOMIC DNA]</scope>
    <source>
        <strain evidence="11">DSM 21368</strain>
    </source>
</reference>
<dbReference type="EMBL" id="FNTX01000002">
    <property type="protein sequence ID" value="SEE96444.1"/>
    <property type="molecule type" value="Genomic_DNA"/>
</dbReference>
<name>A0A1H5N4F8_9MICO</name>
<evidence type="ECO:0000256" key="7">
    <source>
        <dbReference type="RuleBase" id="RU363032"/>
    </source>
</evidence>
<evidence type="ECO:0000259" key="9">
    <source>
        <dbReference type="PROSITE" id="PS50928"/>
    </source>
</evidence>